<dbReference type="Ensembl" id="ENSCCRT00000203682.1">
    <property type="protein sequence ID" value="ENSCCRP00000130814.1"/>
    <property type="gene ID" value="ENSCCRG00000064709.1"/>
</dbReference>
<reference evidence="2" key="1">
    <citation type="submission" date="2025-08" db="UniProtKB">
        <authorList>
            <consortium name="Ensembl"/>
        </authorList>
    </citation>
    <scope>IDENTIFICATION</scope>
</reference>
<dbReference type="GO" id="GO:0070197">
    <property type="term" value="P:meiotic attachment of telomere to nuclear envelope"/>
    <property type="evidence" value="ECO:0007669"/>
    <property type="project" value="TreeGrafter"/>
</dbReference>
<accession>A0A9J7ZCB9</accession>
<organism evidence="2 3">
    <name type="scientific">Cyprinus carpio carpio</name>
    <dbReference type="NCBI Taxonomy" id="630221"/>
    <lineage>
        <taxon>Eukaryota</taxon>
        <taxon>Metazoa</taxon>
        <taxon>Chordata</taxon>
        <taxon>Craniata</taxon>
        <taxon>Vertebrata</taxon>
        <taxon>Euteleostomi</taxon>
        <taxon>Actinopterygii</taxon>
        <taxon>Neopterygii</taxon>
        <taxon>Teleostei</taxon>
        <taxon>Ostariophysi</taxon>
        <taxon>Cypriniformes</taxon>
        <taxon>Cyprinidae</taxon>
        <taxon>Cyprininae</taxon>
        <taxon>Cyprinus</taxon>
    </lineage>
</organism>
<dbReference type="PANTHER" id="PTHR35345:SF1">
    <property type="entry name" value="TELOMERE REPEATS-BINDING BOUQUET FORMATION PROTEIN 2"/>
    <property type="match status" value="1"/>
</dbReference>
<sequence length="230" mass="26462">MFKGKTAWFSDSVGKRVTNFWVSEGGALSSWKTADYLFSADASSQDTKRIYESEDYVKNRATVFHSNFLSACKSRQSVTSVPVGHYVLPPDSVQNEMRALIGRFIWETEEQVMCEDQIYTEGSEDSLCDETEHQPVREKNSQDDYETVASPNKVCTCSEMWKYPVNNMISGYVHIDQMKKYSGELYDFLPSLHGHNVSRSNDVTPRHCRKEISYSSHMNRPQRVRHFPAI</sequence>
<dbReference type="PANTHER" id="PTHR35345">
    <property type="entry name" value="TELOMERE REPEATS-BINDING BOUQUET FORMATION PROTEIN 2"/>
    <property type="match status" value="1"/>
</dbReference>
<evidence type="ECO:0000313" key="2">
    <source>
        <dbReference type="Ensembl" id="ENSCCRP00000130814.1"/>
    </source>
</evidence>
<protein>
    <submittedName>
        <fullName evidence="2">Telomere repeat binding bouquet formation protein 2</fullName>
    </submittedName>
</protein>
<dbReference type="GO" id="GO:0005637">
    <property type="term" value="C:nuclear inner membrane"/>
    <property type="evidence" value="ECO:0007669"/>
    <property type="project" value="TreeGrafter"/>
</dbReference>
<evidence type="ECO:0000313" key="3">
    <source>
        <dbReference type="Proteomes" id="UP001108240"/>
    </source>
</evidence>
<keyword evidence="3" id="KW-1185">Reference proteome</keyword>
<proteinExistence type="predicted"/>
<reference evidence="2" key="2">
    <citation type="submission" date="2025-09" db="UniProtKB">
        <authorList>
            <consortium name="Ensembl"/>
        </authorList>
    </citation>
    <scope>IDENTIFICATION</scope>
</reference>
<feature type="region of interest" description="Disordered" evidence="1">
    <location>
        <begin position="124"/>
        <end position="145"/>
    </location>
</feature>
<dbReference type="Proteomes" id="UP001108240">
    <property type="component" value="Unplaced"/>
</dbReference>
<dbReference type="GO" id="GO:0007129">
    <property type="term" value="P:homologous chromosome pairing at meiosis"/>
    <property type="evidence" value="ECO:0007669"/>
    <property type="project" value="TreeGrafter"/>
</dbReference>
<evidence type="ECO:0000256" key="1">
    <source>
        <dbReference type="SAM" id="MobiDB-lite"/>
    </source>
</evidence>
<dbReference type="Pfam" id="PF15101">
    <property type="entry name" value="TERB2"/>
    <property type="match status" value="1"/>
</dbReference>
<dbReference type="AlphaFoldDB" id="A0A9J7ZCB9"/>
<feature type="compositionally biased region" description="Basic and acidic residues" evidence="1">
    <location>
        <begin position="130"/>
        <end position="142"/>
    </location>
</feature>
<dbReference type="GeneTree" id="ENSGT00390000012336"/>
<dbReference type="OMA" id="HNFWILE"/>
<name>A0A9J7ZCB9_CYPCA</name>
<dbReference type="InterPro" id="IPR028065">
    <property type="entry name" value="TERB2"/>
</dbReference>